<reference evidence="2" key="1">
    <citation type="submission" date="2016-02" db="EMBL/GenBank/DDBJ databases">
        <authorList>
            <person name="Rodrigo-Torres Lidia"/>
            <person name="Arahal R.David."/>
        </authorList>
    </citation>
    <scope>NUCLEOTIDE SEQUENCE [LARGE SCALE GENOMIC DNA]</scope>
    <source>
        <strain evidence="2">CECT 9029</strain>
    </source>
</reference>
<dbReference type="OrthoDB" id="5588558at2"/>
<dbReference type="AlphaFoldDB" id="A0A128F9Z4"/>
<dbReference type="EMBL" id="FIZX01000002">
    <property type="protein sequence ID" value="CZF83101.1"/>
    <property type="molecule type" value="Genomic_DNA"/>
</dbReference>
<dbReference type="Proteomes" id="UP000071641">
    <property type="component" value="Unassembled WGS sequence"/>
</dbReference>
<evidence type="ECO:0000313" key="1">
    <source>
        <dbReference type="EMBL" id="CZF83101.1"/>
    </source>
</evidence>
<dbReference type="RefSeq" id="WP_062665348.1">
    <property type="nucleotide sequence ID" value="NZ_FIZX01000002.1"/>
</dbReference>
<evidence type="ECO:0000313" key="2">
    <source>
        <dbReference type="Proteomes" id="UP000071641"/>
    </source>
</evidence>
<proteinExistence type="predicted"/>
<name>A0A128F9Z4_9GAMM</name>
<keyword evidence="2" id="KW-1185">Reference proteome</keyword>
<gene>
    <name evidence="1" type="ORF">GCE9029_03637</name>
</gene>
<sequence length="79" mass="8927">MLRFQFYKSQDVVTHVKLDTPTTKEEIRQLTEQGFMASGEIVSAPTILKAMEQYQASQEESIHAYATFGVVMGLFPGIR</sequence>
<organism evidence="1 2">
    <name type="scientific">Grimontia celer</name>
    <dbReference type="NCBI Taxonomy" id="1796497"/>
    <lineage>
        <taxon>Bacteria</taxon>
        <taxon>Pseudomonadati</taxon>
        <taxon>Pseudomonadota</taxon>
        <taxon>Gammaproteobacteria</taxon>
        <taxon>Vibrionales</taxon>
        <taxon>Vibrionaceae</taxon>
        <taxon>Grimontia</taxon>
    </lineage>
</organism>
<accession>A0A128F9Z4</accession>
<protein>
    <submittedName>
        <fullName evidence="1">Uncharacterized protein</fullName>
    </submittedName>
</protein>